<dbReference type="GO" id="GO:0016020">
    <property type="term" value="C:membrane"/>
    <property type="evidence" value="ECO:0007669"/>
    <property type="project" value="UniProtKB-SubCell"/>
</dbReference>
<evidence type="ECO:0000256" key="5">
    <source>
        <dbReference type="SAM" id="Phobius"/>
    </source>
</evidence>
<evidence type="ECO:0000256" key="3">
    <source>
        <dbReference type="ARBA" id="ARBA00022989"/>
    </source>
</evidence>
<dbReference type="OrthoDB" id="294730at2759"/>
<gene>
    <name evidence="7" type="ORF">PHISCL_08152</name>
</gene>
<dbReference type="AlphaFoldDB" id="A0A3A2ZA75"/>
<keyword evidence="2 5" id="KW-0812">Transmembrane</keyword>
<dbReference type="STRING" id="2070753.A0A3A2ZA75"/>
<comment type="subcellular location">
    <subcellularLocation>
        <location evidence="1">Membrane</location>
    </subcellularLocation>
</comment>
<keyword evidence="4 5" id="KW-0472">Membrane</keyword>
<dbReference type="Pfam" id="PF01490">
    <property type="entry name" value="Aa_trans"/>
    <property type="match status" value="1"/>
</dbReference>
<keyword evidence="8" id="KW-1185">Reference proteome</keyword>
<feature type="domain" description="Amino acid transporter transmembrane" evidence="6">
    <location>
        <begin position="6"/>
        <end position="166"/>
    </location>
</feature>
<organism evidence="7 8">
    <name type="scientific">Aspergillus sclerotialis</name>
    <dbReference type="NCBI Taxonomy" id="2070753"/>
    <lineage>
        <taxon>Eukaryota</taxon>
        <taxon>Fungi</taxon>
        <taxon>Dikarya</taxon>
        <taxon>Ascomycota</taxon>
        <taxon>Pezizomycotina</taxon>
        <taxon>Eurotiomycetes</taxon>
        <taxon>Eurotiomycetidae</taxon>
        <taxon>Eurotiales</taxon>
        <taxon>Aspergillaceae</taxon>
        <taxon>Aspergillus</taxon>
        <taxon>Aspergillus subgen. Polypaecilum</taxon>
    </lineage>
</organism>
<sequence>MPALGITEIVIYTITGAVIYAFVGLSVKSPALLSAGNLISRIAFGVALPVIFISGSINTVVLGRLVHGRIFKNSPIRFVNSPIVITIATIIAFVIAEVIPFFNDLLSISSSLFISGFTFYFPALMWFILIREGKWTEPRNLALAALNVVVFIVSLVTLVAGTYSSVTDIYKAGTVRGVFTCGMPDS</sequence>
<feature type="transmembrane region" description="Helical" evidence="5">
    <location>
        <begin position="39"/>
        <end position="66"/>
    </location>
</feature>
<evidence type="ECO:0000256" key="2">
    <source>
        <dbReference type="ARBA" id="ARBA00022692"/>
    </source>
</evidence>
<keyword evidence="3 5" id="KW-1133">Transmembrane helix</keyword>
<evidence type="ECO:0000259" key="6">
    <source>
        <dbReference type="Pfam" id="PF01490"/>
    </source>
</evidence>
<feature type="transmembrane region" description="Helical" evidence="5">
    <location>
        <begin position="141"/>
        <end position="163"/>
    </location>
</feature>
<feature type="transmembrane region" description="Helical" evidence="5">
    <location>
        <begin position="108"/>
        <end position="129"/>
    </location>
</feature>
<proteinExistence type="predicted"/>
<evidence type="ECO:0000313" key="7">
    <source>
        <dbReference type="EMBL" id="RJE19510.1"/>
    </source>
</evidence>
<protein>
    <recommendedName>
        <fullName evidence="6">Amino acid transporter transmembrane domain-containing protein</fullName>
    </recommendedName>
</protein>
<evidence type="ECO:0000256" key="1">
    <source>
        <dbReference type="ARBA" id="ARBA00004370"/>
    </source>
</evidence>
<comment type="caution">
    <text evidence="7">The sequence shown here is derived from an EMBL/GenBank/DDBJ whole genome shotgun (WGS) entry which is preliminary data.</text>
</comment>
<name>A0A3A2ZA75_9EURO</name>
<feature type="transmembrane region" description="Helical" evidence="5">
    <location>
        <begin position="78"/>
        <end position="102"/>
    </location>
</feature>
<accession>A0A3A2ZA75</accession>
<dbReference type="InterPro" id="IPR013057">
    <property type="entry name" value="AA_transpt_TM"/>
</dbReference>
<reference evidence="8" key="1">
    <citation type="submission" date="2017-02" db="EMBL/GenBank/DDBJ databases">
        <authorList>
            <person name="Tafer H."/>
            <person name="Lopandic K."/>
        </authorList>
    </citation>
    <scope>NUCLEOTIDE SEQUENCE [LARGE SCALE GENOMIC DNA]</scope>
    <source>
        <strain evidence="8">CBS 366.77</strain>
    </source>
</reference>
<evidence type="ECO:0000313" key="8">
    <source>
        <dbReference type="Proteomes" id="UP000266188"/>
    </source>
</evidence>
<feature type="transmembrane region" description="Helical" evidence="5">
    <location>
        <begin position="9"/>
        <end position="27"/>
    </location>
</feature>
<dbReference type="EMBL" id="MVGC01000398">
    <property type="protein sequence ID" value="RJE19510.1"/>
    <property type="molecule type" value="Genomic_DNA"/>
</dbReference>
<evidence type="ECO:0000256" key="4">
    <source>
        <dbReference type="ARBA" id="ARBA00023136"/>
    </source>
</evidence>
<dbReference type="Proteomes" id="UP000266188">
    <property type="component" value="Unassembled WGS sequence"/>
</dbReference>